<dbReference type="OrthoDB" id="6353782at2759"/>
<keyword evidence="1" id="KW-0812">Transmembrane</keyword>
<keyword evidence="4" id="KW-1185">Reference proteome</keyword>
<dbReference type="Pfam" id="PF05729">
    <property type="entry name" value="NACHT"/>
    <property type="match status" value="1"/>
</dbReference>
<dbReference type="InterPro" id="IPR013783">
    <property type="entry name" value="Ig-like_fold"/>
</dbReference>
<evidence type="ECO:0000256" key="1">
    <source>
        <dbReference type="SAM" id="Phobius"/>
    </source>
</evidence>
<dbReference type="PANTHER" id="PTHR46312:SF2">
    <property type="entry name" value="NUCLEOTIDE-BINDING OLIGOMERIZATION DOMAIN-CONTAINING PROTEIN 2-LIKE"/>
    <property type="match status" value="1"/>
</dbReference>
<dbReference type="PANTHER" id="PTHR46312">
    <property type="entry name" value="NACHT DOMAIN-CONTAINING PROTEIN"/>
    <property type="match status" value="1"/>
</dbReference>
<dbReference type="InterPro" id="IPR036179">
    <property type="entry name" value="Ig-like_dom_sf"/>
</dbReference>
<dbReference type="Proteomes" id="UP001152320">
    <property type="component" value="Chromosome 1"/>
</dbReference>
<dbReference type="SMART" id="SM00409">
    <property type="entry name" value="IG"/>
    <property type="match status" value="2"/>
</dbReference>
<proteinExistence type="predicted"/>
<feature type="domain" description="Immunoglobulin" evidence="2">
    <location>
        <begin position="246"/>
        <end position="343"/>
    </location>
</feature>
<dbReference type="InterPro" id="IPR007111">
    <property type="entry name" value="NACHT_NTPase"/>
</dbReference>
<dbReference type="Gene3D" id="2.60.40.10">
    <property type="entry name" value="Immunoglobulins"/>
    <property type="match status" value="2"/>
</dbReference>
<evidence type="ECO:0000259" key="2">
    <source>
        <dbReference type="SMART" id="SM00409"/>
    </source>
</evidence>
<keyword evidence="1" id="KW-0472">Membrane</keyword>
<organism evidence="3 4">
    <name type="scientific">Holothuria leucospilota</name>
    <name type="common">Black long sea cucumber</name>
    <name type="synonym">Mertensiothuria leucospilota</name>
    <dbReference type="NCBI Taxonomy" id="206669"/>
    <lineage>
        <taxon>Eukaryota</taxon>
        <taxon>Metazoa</taxon>
        <taxon>Echinodermata</taxon>
        <taxon>Eleutherozoa</taxon>
        <taxon>Echinozoa</taxon>
        <taxon>Holothuroidea</taxon>
        <taxon>Aspidochirotacea</taxon>
        <taxon>Aspidochirotida</taxon>
        <taxon>Holothuriidae</taxon>
        <taxon>Holothuria</taxon>
    </lineage>
</organism>
<dbReference type="AlphaFoldDB" id="A0A9Q1CPJ3"/>
<dbReference type="InterPro" id="IPR003599">
    <property type="entry name" value="Ig_sub"/>
</dbReference>
<protein>
    <submittedName>
        <fullName evidence="3">Protein NLRC5</fullName>
    </submittedName>
</protein>
<name>A0A9Q1CPJ3_HOLLE</name>
<dbReference type="InterPro" id="IPR027417">
    <property type="entry name" value="P-loop_NTPase"/>
</dbReference>
<sequence length="1049" mass="119673">MKPPNVVYLISTVIIGKIVCESSECGTPQYIEIGSVGLIQCSFPDDVYSVLWYKPTKFSLGDAFLTLVNSVKSGERFLSGEFDIYPNGSLIIHNVSIKHEGRYTVLMLKHPESNSQTYNVAVFVYAQTFSRVPVIDNCDNQSGFCFQMLDNTSEISCTIRDARPAIPLRWMLRAGDGDRLISSRLSIKNGTHHFFTSRVTITNAFVDSRSLILLVCKANEPSGLLQKNESFTLIQGSDQTLPNILPKTALIKRNTRIELNCTDKSISYLVWQVKQSQEVTFKTLLYAVFVGEHSLRLFNDDYKLQKHFSIVVDNVRVHHEGTYRCISSNGLEDDVNMYEVVVFDYPDPPYPVVDGCNHEQYCVLEGHTEGILTCTVKGIRPQVDLALVGISDRSSNALLFYDKTITIKQHGDTSDVILTSKYRCNRASVSRLTVECKVVNTNIEELQLSTIFDLLFLRDVKTTTEENLSSDEDNYWIIPVVVAGLLIFFLAYGLAAIKRQKKQTKTQVSERCRENENFTMDFQPSPEQTIEDKRSIFLKQIKGTYGDLYNAVQPIPYIRDRLFCVDRVFVEGGLEVLVFGNANVGTGTWENLRSYHNIFGSPSLTSSRKILEGEPGYGKSTLTLQFAYDWCNRTSMSPLKDVELLIILRLRQLGGVKSIYRAIRQFILPLDSPLTEADVKNIISITQSTMIILDGYDEYTDKDDKGSDVNRIIARQMFQDLEVILTTRSSCWPRSYSAQTKRVRLTGFDGKARDLYVKKVVVGNDCAAAFKILQGIQDNSLLADLCQVPLLFVMYAHMSHESKDTLCFNSVTSFFRHMIACFHTHMFNKMEDDNVQKYKLFEKEHEKLDNLAFEGITGKNQKIVWPKEQIRKRIGEDFYDQYIRTGILIEEDVLDITYFSDSKENGLGYRKIEVRFYHKLFGEWYAAHTLAERCKYLPGLMLTNLLRNVDPFDLQYFYRFACGLSSKAAEKIIKHLRKRDGGDKFAVLCILEKTGDMDTISDPIRKLCSKQIEIREDDTTLLQRSTIQLLEIASGNQVRAYKATLIFLF</sequence>
<evidence type="ECO:0000313" key="4">
    <source>
        <dbReference type="Proteomes" id="UP001152320"/>
    </source>
</evidence>
<accession>A0A9Q1CPJ3</accession>
<gene>
    <name evidence="3" type="ORF">HOLleu_02371</name>
</gene>
<dbReference type="EMBL" id="JAIZAY010000001">
    <property type="protein sequence ID" value="KAJ8049577.1"/>
    <property type="molecule type" value="Genomic_DNA"/>
</dbReference>
<keyword evidence="1" id="KW-1133">Transmembrane helix</keyword>
<feature type="transmembrane region" description="Helical" evidence="1">
    <location>
        <begin position="475"/>
        <end position="497"/>
    </location>
</feature>
<comment type="caution">
    <text evidence="3">The sequence shown here is derived from an EMBL/GenBank/DDBJ whole genome shotgun (WGS) entry which is preliminary data.</text>
</comment>
<reference evidence="3" key="1">
    <citation type="submission" date="2021-10" db="EMBL/GenBank/DDBJ databases">
        <title>Tropical sea cucumber genome reveals ecological adaptation and Cuvierian tubules defense mechanism.</title>
        <authorList>
            <person name="Chen T."/>
        </authorList>
    </citation>
    <scope>NUCLEOTIDE SEQUENCE</scope>
    <source>
        <strain evidence="3">Nanhai2018</strain>
        <tissue evidence="3">Muscle</tissue>
    </source>
</reference>
<evidence type="ECO:0000313" key="3">
    <source>
        <dbReference type="EMBL" id="KAJ8049577.1"/>
    </source>
</evidence>
<dbReference type="SUPFAM" id="SSF52540">
    <property type="entry name" value="P-loop containing nucleoside triphosphate hydrolases"/>
    <property type="match status" value="1"/>
</dbReference>
<dbReference type="Gene3D" id="3.40.50.300">
    <property type="entry name" value="P-loop containing nucleotide triphosphate hydrolases"/>
    <property type="match status" value="1"/>
</dbReference>
<feature type="domain" description="Immunoglobulin" evidence="2">
    <location>
        <begin position="26"/>
        <end position="123"/>
    </location>
</feature>
<dbReference type="SUPFAM" id="SSF48726">
    <property type="entry name" value="Immunoglobulin"/>
    <property type="match status" value="2"/>
</dbReference>